<dbReference type="InterPro" id="IPR052027">
    <property type="entry name" value="PspC"/>
</dbReference>
<keyword evidence="3 6" id="KW-0812">Transmembrane</keyword>
<gene>
    <name evidence="8" type="ORF">WMW72_14535</name>
</gene>
<evidence type="ECO:0000313" key="8">
    <source>
        <dbReference type="EMBL" id="MEK8129119.1"/>
    </source>
</evidence>
<name>A0ABU9DK08_9BACL</name>
<evidence type="ECO:0000259" key="7">
    <source>
        <dbReference type="Pfam" id="PF04024"/>
    </source>
</evidence>
<dbReference type="RefSeq" id="WP_341416211.1">
    <property type="nucleotide sequence ID" value="NZ_JBBPCC010000008.1"/>
</dbReference>
<evidence type="ECO:0000256" key="6">
    <source>
        <dbReference type="SAM" id="Phobius"/>
    </source>
</evidence>
<accession>A0ABU9DK08</accession>
<dbReference type="Pfam" id="PF04024">
    <property type="entry name" value="PspC"/>
    <property type="match status" value="1"/>
</dbReference>
<reference evidence="8 9" key="1">
    <citation type="submission" date="2024-04" db="EMBL/GenBank/DDBJ databases">
        <title>draft genome sequnece of Paenibacillus filicis.</title>
        <authorList>
            <person name="Kim D.-U."/>
        </authorList>
    </citation>
    <scope>NUCLEOTIDE SEQUENCE [LARGE SCALE GENOMIC DNA]</scope>
    <source>
        <strain evidence="8 9">KACC14197</strain>
    </source>
</reference>
<evidence type="ECO:0000256" key="5">
    <source>
        <dbReference type="ARBA" id="ARBA00023136"/>
    </source>
</evidence>
<sequence length="75" mass="8401">MNKLFRSRYNSTFTGLSGGLSEWLGINATLIRLIWIISAICSFGTTLLVYIIASIVIPKEPVHHHHYGPGPYHGY</sequence>
<proteinExistence type="predicted"/>
<feature type="transmembrane region" description="Helical" evidence="6">
    <location>
        <begin position="33"/>
        <end position="57"/>
    </location>
</feature>
<dbReference type="InterPro" id="IPR007168">
    <property type="entry name" value="Phageshock_PspC_N"/>
</dbReference>
<comment type="subcellular location">
    <subcellularLocation>
        <location evidence="1">Cell membrane</location>
        <topology evidence="1">Single-pass membrane protein</topology>
    </subcellularLocation>
</comment>
<evidence type="ECO:0000256" key="1">
    <source>
        <dbReference type="ARBA" id="ARBA00004162"/>
    </source>
</evidence>
<dbReference type="PANTHER" id="PTHR33885">
    <property type="entry name" value="PHAGE SHOCK PROTEIN C"/>
    <property type="match status" value="1"/>
</dbReference>
<keyword evidence="5 6" id="KW-0472">Membrane</keyword>
<dbReference type="EMBL" id="JBBPCC010000008">
    <property type="protein sequence ID" value="MEK8129119.1"/>
    <property type="molecule type" value="Genomic_DNA"/>
</dbReference>
<keyword evidence="2" id="KW-1003">Cell membrane</keyword>
<keyword evidence="4 6" id="KW-1133">Transmembrane helix</keyword>
<dbReference type="PANTHER" id="PTHR33885:SF3">
    <property type="entry name" value="PHAGE SHOCK PROTEIN C"/>
    <property type="match status" value="1"/>
</dbReference>
<feature type="domain" description="Phage shock protein PspC N-terminal" evidence="7">
    <location>
        <begin position="3"/>
        <end position="60"/>
    </location>
</feature>
<protein>
    <submittedName>
        <fullName evidence="8">PspC domain-containing protein</fullName>
    </submittedName>
</protein>
<evidence type="ECO:0000256" key="4">
    <source>
        <dbReference type="ARBA" id="ARBA00022989"/>
    </source>
</evidence>
<evidence type="ECO:0000313" key="9">
    <source>
        <dbReference type="Proteomes" id="UP001469365"/>
    </source>
</evidence>
<dbReference type="Proteomes" id="UP001469365">
    <property type="component" value="Unassembled WGS sequence"/>
</dbReference>
<evidence type="ECO:0000256" key="2">
    <source>
        <dbReference type="ARBA" id="ARBA00022475"/>
    </source>
</evidence>
<comment type="caution">
    <text evidence="8">The sequence shown here is derived from an EMBL/GenBank/DDBJ whole genome shotgun (WGS) entry which is preliminary data.</text>
</comment>
<evidence type="ECO:0000256" key="3">
    <source>
        <dbReference type="ARBA" id="ARBA00022692"/>
    </source>
</evidence>
<organism evidence="8 9">
    <name type="scientific">Paenibacillus filicis</name>
    <dbReference type="NCBI Taxonomy" id="669464"/>
    <lineage>
        <taxon>Bacteria</taxon>
        <taxon>Bacillati</taxon>
        <taxon>Bacillota</taxon>
        <taxon>Bacilli</taxon>
        <taxon>Bacillales</taxon>
        <taxon>Paenibacillaceae</taxon>
        <taxon>Paenibacillus</taxon>
    </lineage>
</organism>
<keyword evidence="9" id="KW-1185">Reference proteome</keyword>